<reference evidence="3 4" key="1">
    <citation type="submission" date="2020-08" db="EMBL/GenBank/DDBJ databases">
        <title>Sequencing the genomes of 1000 actinobacteria strains.</title>
        <authorList>
            <person name="Klenk H.-P."/>
        </authorList>
    </citation>
    <scope>NUCLEOTIDE SEQUENCE [LARGE SCALE GENOMIC DNA]</scope>
    <source>
        <strain evidence="3 4">DSM 45272</strain>
    </source>
</reference>
<proteinExistence type="predicted"/>
<feature type="transmembrane region" description="Helical" evidence="1">
    <location>
        <begin position="12"/>
        <end position="29"/>
    </location>
</feature>
<dbReference type="InterPro" id="IPR006976">
    <property type="entry name" value="VanZ-like"/>
</dbReference>
<dbReference type="EMBL" id="JACHMX010000001">
    <property type="protein sequence ID" value="MBB5851256.1"/>
    <property type="molecule type" value="Genomic_DNA"/>
</dbReference>
<dbReference type="PANTHER" id="PTHR36834:SF1">
    <property type="entry name" value="INTEGRAL MEMBRANE PROTEIN"/>
    <property type="match status" value="1"/>
</dbReference>
<dbReference type="InterPro" id="IPR053150">
    <property type="entry name" value="Teicoplanin_resist-assoc"/>
</dbReference>
<accession>A0A841ATP2</accession>
<gene>
    <name evidence="3" type="ORF">HDA45_001343</name>
</gene>
<evidence type="ECO:0000259" key="2">
    <source>
        <dbReference type="Pfam" id="PF04892"/>
    </source>
</evidence>
<dbReference type="PANTHER" id="PTHR36834">
    <property type="entry name" value="MEMBRANE PROTEIN-RELATED"/>
    <property type="match status" value="1"/>
</dbReference>
<feature type="transmembrane region" description="Helical" evidence="1">
    <location>
        <begin position="86"/>
        <end position="106"/>
    </location>
</feature>
<protein>
    <recommendedName>
        <fullName evidence="2">VanZ-like domain-containing protein</fullName>
    </recommendedName>
</protein>
<keyword evidence="1" id="KW-0812">Transmembrane</keyword>
<feature type="domain" description="VanZ-like" evidence="2">
    <location>
        <begin position="48"/>
        <end position="160"/>
    </location>
</feature>
<evidence type="ECO:0000256" key="1">
    <source>
        <dbReference type="SAM" id="Phobius"/>
    </source>
</evidence>
<evidence type="ECO:0000313" key="3">
    <source>
        <dbReference type="EMBL" id="MBB5851256.1"/>
    </source>
</evidence>
<organism evidence="3 4">
    <name type="scientific">Amycolatopsis umgeniensis</name>
    <dbReference type="NCBI Taxonomy" id="336628"/>
    <lineage>
        <taxon>Bacteria</taxon>
        <taxon>Bacillati</taxon>
        <taxon>Actinomycetota</taxon>
        <taxon>Actinomycetes</taxon>
        <taxon>Pseudonocardiales</taxon>
        <taxon>Pseudonocardiaceae</taxon>
        <taxon>Amycolatopsis</taxon>
    </lineage>
</organism>
<keyword evidence="1" id="KW-0472">Membrane</keyword>
<keyword evidence="1" id="KW-1133">Transmembrane helix</keyword>
<comment type="caution">
    <text evidence="3">The sequence shown here is derived from an EMBL/GenBank/DDBJ whole genome shotgun (WGS) entry which is preliminary data.</text>
</comment>
<sequence>MGWLWRAFCDAAPSALIASATGAGLLRLVHRRTQTLLVTALDFALLTALSAVLLVVFLPPPGNWHSPPMNLNPLADVGPTLHSDVALFQAVGNVALLIPLAILLPLRFAGARSIPRVALLALSLSGAIECLQVLFDDGRVGTFDDIVFNTAGAALGARLSRFRWREPTPAPARVALWRRSDVEVQRITGGGRHLIGRALLHDLPPLADGATLEITLSESHGGTLVVSARASMAA</sequence>
<dbReference type="AlphaFoldDB" id="A0A841ATP2"/>
<dbReference type="Pfam" id="PF04892">
    <property type="entry name" value="VanZ"/>
    <property type="match status" value="1"/>
</dbReference>
<dbReference type="RefSeq" id="WP_184892879.1">
    <property type="nucleotide sequence ID" value="NZ_JACHMX010000001.1"/>
</dbReference>
<feature type="transmembrane region" description="Helical" evidence="1">
    <location>
        <begin position="36"/>
        <end position="58"/>
    </location>
</feature>
<dbReference type="Proteomes" id="UP000580861">
    <property type="component" value="Unassembled WGS sequence"/>
</dbReference>
<name>A0A841ATP2_9PSEU</name>
<evidence type="ECO:0000313" key="4">
    <source>
        <dbReference type="Proteomes" id="UP000580861"/>
    </source>
</evidence>
<keyword evidence="4" id="KW-1185">Reference proteome</keyword>